<reference evidence="3" key="1">
    <citation type="submission" date="2016-12" db="EMBL/GenBank/DDBJ databases">
        <authorList>
            <person name="Song W.-J."/>
            <person name="Kurnit D.M."/>
        </authorList>
    </citation>
    <scope>NUCLEOTIDE SEQUENCE [LARGE SCALE GENOMIC DNA]</scope>
    <source>
        <strain evidence="3">HGB1681</strain>
    </source>
</reference>
<evidence type="ECO:0000313" key="3">
    <source>
        <dbReference type="EMBL" id="SIP71892.1"/>
    </source>
</evidence>
<keyword evidence="1" id="KW-0812">Transmembrane</keyword>
<dbReference type="Proteomes" id="UP000196435">
    <property type="component" value="Unassembled WGS sequence"/>
</dbReference>
<keyword evidence="1" id="KW-1133">Transmembrane helix</keyword>
<feature type="transmembrane region" description="Helical" evidence="1">
    <location>
        <begin position="89"/>
        <end position="107"/>
    </location>
</feature>
<evidence type="ECO:0000313" key="4">
    <source>
        <dbReference type="Proteomes" id="UP000196435"/>
    </source>
</evidence>
<evidence type="ECO:0000313" key="5">
    <source>
        <dbReference type="Proteomes" id="UP000224871"/>
    </source>
</evidence>
<keyword evidence="5" id="KW-1185">Reference proteome</keyword>
<feature type="transmembrane region" description="Helical" evidence="1">
    <location>
        <begin position="65"/>
        <end position="83"/>
    </location>
</feature>
<dbReference type="EMBL" id="NIBU01000008">
    <property type="protein sequence ID" value="PHM37289.1"/>
    <property type="molecule type" value="Genomic_DNA"/>
</dbReference>
<sequence>MIMILLMGAISYLLRVIPFLMGNKKIKKDGFLITSLDYSVCFILGSIIVNISLGNIKISELINHFEINYALAIITVLTAYFISKHTGSILKSLIISSVLFTLISWWVNEKNMFF</sequence>
<name>A0A1N6MSS4_9GAMM</name>
<reference evidence="4" key="2">
    <citation type="submission" date="2016-12" db="EMBL/GenBank/DDBJ databases">
        <authorList>
            <person name="Gaudriault S."/>
        </authorList>
    </citation>
    <scope>NUCLEOTIDE SEQUENCE [LARGE SCALE GENOMIC DNA]</scope>
    <source>
        <strain evidence="4">HGB1681 (deposited as PTA-6826 in the American Type Culture Collection)</strain>
    </source>
</reference>
<feature type="transmembrane region" description="Helical" evidence="1">
    <location>
        <begin position="32"/>
        <end position="53"/>
    </location>
</feature>
<dbReference type="RefSeq" id="WP_086955190.1">
    <property type="nucleotide sequence ID" value="NZ_CAWNQC010000281.1"/>
</dbReference>
<dbReference type="OrthoDB" id="6445457at2"/>
<dbReference type="InterPro" id="IPR008407">
    <property type="entry name" value="Brnchd-chn_aa_trnsp_AzlD"/>
</dbReference>
<keyword evidence="1" id="KW-0472">Membrane</keyword>
<proteinExistence type="predicted"/>
<dbReference type="Pfam" id="PF05437">
    <property type="entry name" value="AzlD"/>
    <property type="match status" value="1"/>
</dbReference>
<evidence type="ECO:0000313" key="2">
    <source>
        <dbReference type="EMBL" id="PHM37289.1"/>
    </source>
</evidence>
<dbReference type="EMBL" id="FTLG01000033">
    <property type="protein sequence ID" value="SIP71892.1"/>
    <property type="molecule type" value="Genomic_DNA"/>
</dbReference>
<reference evidence="2 5" key="3">
    <citation type="journal article" date="2017" name="Nat. Microbiol.">
        <title>Natural product diversity associated with the nematode symbionts Photorhabdus and Xenorhabdus.</title>
        <authorList>
            <person name="Tobias N.J."/>
            <person name="Wolff H."/>
            <person name="Djahanschiri B."/>
            <person name="Grundmann F."/>
            <person name="Kronenwerth M."/>
            <person name="Shi Y.M."/>
            <person name="Simonyi S."/>
            <person name="Grun P."/>
            <person name="Shapiro-Ilan D."/>
            <person name="Pidot S.J."/>
            <person name="Stinear T.P."/>
            <person name="Ebersberger I."/>
            <person name="Bode H.B."/>
        </authorList>
    </citation>
    <scope>NUCLEOTIDE SEQUENCE [LARGE SCALE GENOMIC DNA]</scope>
    <source>
        <strain evidence="2 5">DSM 16336</strain>
    </source>
</reference>
<protein>
    <submittedName>
        <fullName evidence="3">Uncharacterized protein</fullName>
    </submittedName>
</protein>
<dbReference type="Proteomes" id="UP000224871">
    <property type="component" value="Unassembled WGS sequence"/>
</dbReference>
<gene>
    <name evidence="2" type="ORF">Xinn_00962</name>
    <name evidence="3" type="ORF">XIS1_1280022</name>
</gene>
<dbReference type="AlphaFoldDB" id="A0A1N6MSS4"/>
<evidence type="ECO:0000256" key="1">
    <source>
        <dbReference type="SAM" id="Phobius"/>
    </source>
</evidence>
<accession>A0A1N6MSS4</accession>
<organism evidence="3 4">
    <name type="scientific">Xenorhabdus innexi</name>
    <dbReference type="NCBI Taxonomy" id="290109"/>
    <lineage>
        <taxon>Bacteria</taxon>
        <taxon>Pseudomonadati</taxon>
        <taxon>Pseudomonadota</taxon>
        <taxon>Gammaproteobacteria</taxon>
        <taxon>Enterobacterales</taxon>
        <taxon>Morganellaceae</taxon>
        <taxon>Xenorhabdus</taxon>
    </lineage>
</organism>